<evidence type="ECO:0008006" key="4">
    <source>
        <dbReference type="Google" id="ProtNLM"/>
    </source>
</evidence>
<dbReference type="AlphaFoldDB" id="A0A8S1H185"/>
<dbReference type="InterPro" id="IPR013320">
    <property type="entry name" value="ConA-like_dom_sf"/>
</dbReference>
<organism evidence="2 3">
    <name type="scientific">Caenorhabditis auriculariae</name>
    <dbReference type="NCBI Taxonomy" id="2777116"/>
    <lineage>
        <taxon>Eukaryota</taxon>
        <taxon>Metazoa</taxon>
        <taxon>Ecdysozoa</taxon>
        <taxon>Nematoda</taxon>
        <taxon>Chromadorea</taxon>
        <taxon>Rhabditida</taxon>
        <taxon>Rhabditina</taxon>
        <taxon>Rhabditomorpha</taxon>
        <taxon>Rhabditoidea</taxon>
        <taxon>Rhabditidae</taxon>
        <taxon>Peloderinae</taxon>
        <taxon>Caenorhabditis</taxon>
    </lineage>
</organism>
<gene>
    <name evidence="2" type="ORF">CAUJ_LOCUS5955</name>
</gene>
<evidence type="ECO:0000313" key="3">
    <source>
        <dbReference type="Proteomes" id="UP000835052"/>
    </source>
</evidence>
<protein>
    <recommendedName>
        <fullName evidence="4">Galectin</fullName>
    </recommendedName>
</protein>
<keyword evidence="3" id="KW-1185">Reference proteome</keyword>
<dbReference type="SUPFAM" id="SSF49899">
    <property type="entry name" value="Concanavalin A-like lectins/glucanases"/>
    <property type="match status" value="1"/>
</dbReference>
<comment type="caution">
    <text evidence="2">The sequence shown here is derived from an EMBL/GenBank/DDBJ whole genome shotgun (WGS) entry which is preliminary data.</text>
</comment>
<sequence>MKILSISAFFVLLPVVFCHYKHAEKDYSCRKLSPLSKGYHPDMMSRFVEFKRELRIGDVIVIRGRLGPGVLPQKRFYLDFPVGPTRYLKPKPATFPSTFHFSAQYDTGKQIGAWFDGKDFRDIVTGNNLFTAAPFTIKIEVKQAGYEFSKDGVYVGYYGSLVYNTVSSIYMENVAVDDTHSCNDGPRCERLHGDKMTVIIADGHVQHIIGSCRW</sequence>
<dbReference type="Proteomes" id="UP000835052">
    <property type="component" value="Unassembled WGS sequence"/>
</dbReference>
<reference evidence="2" key="1">
    <citation type="submission" date="2020-10" db="EMBL/GenBank/DDBJ databases">
        <authorList>
            <person name="Kikuchi T."/>
        </authorList>
    </citation>
    <scope>NUCLEOTIDE SEQUENCE</scope>
    <source>
        <strain evidence="2">NKZ352</strain>
    </source>
</reference>
<feature type="chain" id="PRO_5035807621" description="Galectin" evidence="1">
    <location>
        <begin position="19"/>
        <end position="214"/>
    </location>
</feature>
<dbReference type="Gene3D" id="2.60.120.200">
    <property type="match status" value="1"/>
</dbReference>
<evidence type="ECO:0000256" key="1">
    <source>
        <dbReference type="SAM" id="SignalP"/>
    </source>
</evidence>
<proteinExistence type="predicted"/>
<accession>A0A8S1H185</accession>
<feature type="signal peptide" evidence="1">
    <location>
        <begin position="1"/>
        <end position="18"/>
    </location>
</feature>
<keyword evidence="1" id="KW-0732">Signal</keyword>
<dbReference type="EMBL" id="CAJGYM010000013">
    <property type="protein sequence ID" value="CAD6190036.1"/>
    <property type="molecule type" value="Genomic_DNA"/>
</dbReference>
<evidence type="ECO:0000313" key="2">
    <source>
        <dbReference type="EMBL" id="CAD6190036.1"/>
    </source>
</evidence>
<name>A0A8S1H185_9PELO</name>